<accession>A0AAU8L0K7</accession>
<sequence>MNKPTMPIDIDIRSQMAQTARIRICQSRIERLEHYVRLVKHGLMLRKREIRWWNIAGRLGNILYTQSCNKVMVPEVAKIVKQYRLAMSAPFDQPFKQAELMYDNFCKDHKRSMAVFNQKQDVDTMEM</sequence>
<dbReference type="EMBL" id="PP885733">
    <property type="protein sequence ID" value="XCN28319.1"/>
    <property type="molecule type" value="Genomic_DNA"/>
</dbReference>
<organism evidence="1">
    <name type="scientific">Pantoea phage Survivor</name>
    <dbReference type="NCBI Taxonomy" id="3232176"/>
    <lineage>
        <taxon>Viruses</taxon>
        <taxon>Duplodnaviria</taxon>
        <taxon>Heunggongvirae</taxon>
        <taxon>Uroviricota</taxon>
        <taxon>Caudoviricetes</taxon>
    </lineage>
</organism>
<protein>
    <submittedName>
        <fullName evidence="1">Uncharacterized protein</fullName>
    </submittedName>
</protein>
<evidence type="ECO:0000313" key="1">
    <source>
        <dbReference type="EMBL" id="XCN28319.1"/>
    </source>
</evidence>
<reference evidence="1" key="1">
    <citation type="submission" date="2024-06" db="EMBL/GenBank/DDBJ databases">
        <authorList>
            <person name="Gannavaram S."/>
            <person name="Nemani S."/>
            <person name="Datta M."/>
            <person name="Picchiottino A."/>
            <person name="Mereddy A."/>
            <person name="Gannavaram N."/>
            <person name="Honeycutt C."/>
            <person name="Tran D."/>
            <person name="Choi K."/>
            <person name="Srinivasan K."/>
            <person name="Johnson A."/>
        </authorList>
    </citation>
    <scope>NUCLEOTIDE SEQUENCE</scope>
</reference>
<name>A0AAU8L0K7_9CAUD</name>
<proteinExistence type="predicted"/>